<comment type="caution">
    <text evidence="1">The sequence shown here is derived from an EMBL/GenBank/DDBJ whole genome shotgun (WGS) entry which is preliminary data.</text>
</comment>
<dbReference type="AlphaFoldDB" id="A0A4Z2IL00"/>
<evidence type="ECO:0000313" key="2">
    <source>
        <dbReference type="Proteomes" id="UP000314294"/>
    </source>
</evidence>
<organism evidence="1 2">
    <name type="scientific">Liparis tanakae</name>
    <name type="common">Tanaka's snailfish</name>
    <dbReference type="NCBI Taxonomy" id="230148"/>
    <lineage>
        <taxon>Eukaryota</taxon>
        <taxon>Metazoa</taxon>
        <taxon>Chordata</taxon>
        <taxon>Craniata</taxon>
        <taxon>Vertebrata</taxon>
        <taxon>Euteleostomi</taxon>
        <taxon>Actinopterygii</taxon>
        <taxon>Neopterygii</taxon>
        <taxon>Teleostei</taxon>
        <taxon>Neoteleostei</taxon>
        <taxon>Acanthomorphata</taxon>
        <taxon>Eupercaria</taxon>
        <taxon>Perciformes</taxon>
        <taxon>Cottioidei</taxon>
        <taxon>Cottales</taxon>
        <taxon>Liparidae</taxon>
        <taxon>Liparis</taxon>
    </lineage>
</organism>
<protein>
    <submittedName>
        <fullName evidence="1">Uncharacterized protein</fullName>
    </submittedName>
</protein>
<dbReference type="Proteomes" id="UP000314294">
    <property type="component" value="Unassembled WGS sequence"/>
</dbReference>
<sequence>MKHGGLVTETDLLQVRGDSRWWGFQPLVTYTSRSAGVTLSICIQPPYAGMFVSGALRVRGGARGRDTRTGAEDRPALLS</sequence>
<dbReference type="EMBL" id="SRLO01000079">
    <property type="protein sequence ID" value="TNN77863.1"/>
    <property type="molecule type" value="Genomic_DNA"/>
</dbReference>
<proteinExistence type="predicted"/>
<evidence type="ECO:0000313" key="1">
    <source>
        <dbReference type="EMBL" id="TNN77863.1"/>
    </source>
</evidence>
<name>A0A4Z2IL00_9TELE</name>
<keyword evidence="2" id="KW-1185">Reference proteome</keyword>
<reference evidence="1 2" key="1">
    <citation type="submission" date="2019-03" db="EMBL/GenBank/DDBJ databases">
        <title>First draft genome of Liparis tanakae, snailfish: a comprehensive survey of snailfish specific genes.</title>
        <authorList>
            <person name="Kim W."/>
            <person name="Song I."/>
            <person name="Jeong J.-H."/>
            <person name="Kim D."/>
            <person name="Kim S."/>
            <person name="Ryu S."/>
            <person name="Song J.Y."/>
            <person name="Lee S.K."/>
        </authorList>
    </citation>
    <scope>NUCLEOTIDE SEQUENCE [LARGE SCALE GENOMIC DNA]</scope>
    <source>
        <tissue evidence="1">Muscle</tissue>
    </source>
</reference>
<gene>
    <name evidence="1" type="ORF">EYF80_011920</name>
</gene>
<accession>A0A4Z2IL00</accession>